<gene>
    <name evidence="2" type="ORF">PHA8399_01982</name>
</gene>
<dbReference type="RefSeq" id="WP_058285970.1">
    <property type="nucleotide sequence ID" value="NZ_CYSR01000021.1"/>
</dbReference>
<dbReference type="Pfam" id="PF09327">
    <property type="entry name" value="Phage_Tail_Tip"/>
    <property type="match status" value="1"/>
</dbReference>
<dbReference type="EMBL" id="CYSR01000021">
    <property type="protein sequence ID" value="CUH99856.1"/>
    <property type="molecule type" value="Genomic_DNA"/>
</dbReference>
<accession>A0A0P1H9L9</accession>
<name>A0A0P1H9L9_9RHOB</name>
<feature type="domain" description="Tip attachment protein J central straight fiber" evidence="1">
    <location>
        <begin position="10"/>
        <end position="72"/>
    </location>
</feature>
<dbReference type="AlphaFoldDB" id="A0A0P1H9L9"/>
<organism evidence="2 3">
    <name type="scientific">Leisingera aquaemixtae</name>
    <dbReference type="NCBI Taxonomy" id="1396826"/>
    <lineage>
        <taxon>Bacteria</taxon>
        <taxon>Pseudomonadati</taxon>
        <taxon>Pseudomonadota</taxon>
        <taxon>Alphaproteobacteria</taxon>
        <taxon>Rhodobacterales</taxon>
        <taxon>Roseobacteraceae</taxon>
        <taxon>Leisingera</taxon>
    </lineage>
</organism>
<dbReference type="Proteomes" id="UP000051326">
    <property type="component" value="Unassembled WGS sequence"/>
</dbReference>
<sequence length="192" mass="20719">MGQWVAPAGVYMRKAAIRNGSIGNAEIAGSLQSDNYAEDADGIPTEGVKIDFRNDVVKLAGPVISRNIEAAAGSFWTGGPITVNPNSGLYQVETWELVETGLQVPVDQVWMASNKTYLAYAAFDGSATAPGGISGNNEYWGCKAEVLPFARWNGPQQLYLRIELWAKGISALHRSGNTTLGGKIHWKLYEVT</sequence>
<protein>
    <recommendedName>
        <fullName evidence="1">Tip attachment protein J central straight fiber domain-containing protein</fullName>
    </recommendedName>
</protein>
<dbReference type="InterPro" id="IPR015406">
    <property type="entry name" value="GpJ_CSF"/>
</dbReference>
<evidence type="ECO:0000313" key="3">
    <source>
        <dbReference type="Proteomes" id="UP000051326"/>
    </source>
</evidence>
<dbReference type="STRING" id="1396826.PHA8399_01982"/>
<evidence type="ECO:0000313" key="2">
    <source>
        <dbReference type="EMBL" id="CUH99856.1"/>
    </source>
</evidence>
<evidence type="ECO:0000259" key="1">
    <source>
        <dbReference type="Pfam" id="PF09327"/>
    </source>
</evidence>
<reference evidence="2 3" key="1">
    <citation type="submission" date="2015-09" db="EMBL/GenBank/DDBJ databases">
        <authorList>
            <consortium name="Swine Surveillance"/>
        </authorList>
    </citation>
    <scope>NUCLEOTIDE SEQUENCE [LARGE SCALE GENOMIC DNA]</scope>
    <source>
        <strain evidence="2 3">CECT 8399</strain>
    </source>
</reference>
<proteinExistence type="predicted"/>